<dbReference type="AlphaFoldDB" id="A0A543PVN9"/>
<accession>A0A543PVN9</accession>
<dbReference type="PROSITE" id="PS01311">
    <property type="entry name" value="LGT"/>
    <property type="match status" value="1"/>
</dbReference>
<protein>
    <recommendedName>
        <fullName evidence="7">Phosphatidylglycerol--prolipoprotein diacylglyceryl transferase</fullName>
        <ecNumber evidence="7">2.5.1.145</ecNumber>
    </recommendedName>
</protein>
<evidence type="ECO:0000256" key="3">
    <source>
        <dbReference type="ARBA" id="ARBA00022679"/>
    </source>
</evidence>
<feature type="transmembrane region" description="Helical" evidence="7">
    <location>
        <begin position="63"/>
        <end position="83"/>
    </location>
</feature>
<keyword evidence="2 7" id="KW-1003">Cell membrane</keyword>
<evidence type="ECO:0000256" key="5">
    <source>
        <dbReference type="ARBA" id="ARBA00022989"/>
    </source>
</evidence>
<comment type="pathway">
    <text evidence="7">Protein modification; lipoprotein biosynthesis (diacylglyceryl transfer).</text>
</comment>
<dbReference type="EC" id="2.5.1.145" evidence="7"/>
<evidence type="ECO:0000256" key="4">
    <source>
        <dbReference type="ARBA" id="ARBA00022692"/>
    </source>
</evidence>
<feature type="transmembrane region" description="Helical" evidence="7">
    <location>
        <begin position="31"/>
        <end position="51"/>
    </location>
</feature>
<feature type="region of interest" description="Disordered" evidence="8">
    <location>
        <begin position="289"/>
        <end position="353"/>
    </location>
</feature>
<dbReference type="HAMAP" id="MF_01147">
    <property type="entry name" value="Lgt"/>
    <property type="match status" value="1"/>
</dbReference>
<dbReference type="GO" id="GO:0008961">
    <property type="term" value="F:phosphatidylglycerol-prolipoprotein diacylglyceryl transferase activity"/>
    <property type="evidence" value="ECO:0007669"/>
    <property type="project" value="UniProtKB-UniRule"/>
</dbReference>
<dbReference type="Pfam" id="PF01790">
    <property type="entry name" value="LGT"/>
    <property type="match status" value="1"/>
</dbReference>
<feature type="binding site" evidence="7">
    <location>
        <position position="153"/>
    </location>
    <ligand>
        <name>a 1,2-diacyl-sn-glycero-3-phospho-(1'-sn-glycerol)</name>
        <dbReference type="ChEBI" id="CHEBI:64716"/>
    </ligand>
</feature>
<comment type="function">
    <text evidence="7">Catalyzes the transfer of the diacylglyceryl group from phosphatidylglycerol to the sulfhydryl group of the N-terminal cysteine of a prolipoprotein, the first step in the formation of mature lipoproteins.</text>
</comment>
<evidence type="ECO:0000256" key="8">
    <source>
        <dbReference type="SAM" id="MobiDB-lite"/>
    </source>
</evidence>
<feature type="transmembrane region" description="Helical" evidence="7">
    <location>
        <begin position="262"/>
        <end position="281"/>
    </location>
</feature>
<dbReference type="GO" id="GO:0042158">
    <property type="term" value="P:lipoprotein biosynthetic process"/>
    <property type="evidence" value="ECO:0007669"/>
    <property type="project" value="UniProtKB-UniRule"/>
</dbReference>
<feature type="transmembrane region" description="Helical" evidence="7">
    <location>
        <begin position="203"/>
        <end position="221"/>
    </location>
</feature>
<gene>
    <name evidence="7" type="primary">lgt</name>
    <name evidence="9" type="ORF">FHX52_1256</name>
</gene>
<comment type="catalytic activity">
    <reaction evidence="7">
        <text>L-cysteinyl-[prolipoprotein] + a 1,2-diacyl-sn-glycero-3-phospho-(1'-sn-glycerol) = an S-1,2-diacyl-sn-glyceryl-L-cysteinyl-[prolipoprotein] + sn-glycerol 1-phosphate + H(+)</text>
        <dbReference type="Rhea" id="RHEA:56712"/>
        <dbReference type="Rhea" id="RHEA-COMP:14679"/>
        <dbReference type="Rhea" id="RHEA-COMP:14680"/>
        <dbReference type="ChEBI" id="CHEBI:15378"/>
        <dbReference type="ChEBI" id="CHEBI:29950"/>
        <dbReference type="ChEBI" id="CHEBI:57685"/>
        <dbReference type="ChEBI" id="CHEBI:64716"/>
        <dbReference type="ChEBI" id="CHEBI:140658"/>
        <dbReference type="EC" id="2.5.1.145"/>
    </reaction>
</comment>
<name>A0A543PVN9_9MICO</name>
<keyword evidence="3 7" id="KW-0808">Transferase</keyword>
<dbReference type="EMBL" id="VFQF01000001">
    <property type="protein sequence ID" value="TQN48131.1"/>
    <property type="molecule type" value="Genomic_DNA"/>
</dbReference>
<keyword evidence="6 7" id="KW-0472">Membrane</keyword>
<dbReference type="PANTHER" id="PTHR30589:SF0">
    <property type="entry name" value="PHOSPHATIDYLGLYCEROL--PROLIPOPROTEIN DIACYLGLYCERYL TRANSFERASE"/>
    <property type="match status" value="1"/>
</dbReference>
<evidence type="ECO:0000313" key="9">
    <source>
        <dbReference type="EMBL" id="TQN48131.1"/>
    </source>
</evidence>
<keyword evidence="5 7" id="KW-1133">Transmembrane helix</keyword>
<dbReference type="UniPathway" id="UPA00664"/>
<evidence type="ECO:0000256" key="2">
    <source>
        <dbReference type="ARBA" id="ARBA00022475"/>
    </source>
</evidence>
<comment type="caution">
    <text evidence="9">The sequence shown here is derived from an EMBL/GenBank/DDBJ whole genome shotgun (WGS) entry which is preliminary data.</text>
</comment>
<dbReference type="OrthoDB" id="871140at2"/>
<evidence type="ECO:0000256" key="7">
    <source>
        <dbReference type="HAMAP-Rule" id="MF_01147"/>
    </source>
</evidence>
<dbReference type="NCBIfam" id="TIGR00544">
    <property type="entry name" value="lgt"/>
    <property type="match status" value="1"/>
</dbReference>
<comment type="similarity">
    <text evidence="1 7">Belongs to the Lgt family.</text>
</comment>
<evidence type="ECO:0000256" key="1">
    <source>
        <dbReference type="ARBA" id="ARBA00007150"/>
    </source>
</evidence>
<reference evidence="9 10" key="1">
    <citation type="submission" date="2019-06" db="EMBL/GenBank/DDBJ databases">
        <title>Sequencing the genomes of 1000 actinobacteria strains.</title>
        <authorList>
            <person name="Klenk H.-P."/>
        </authorList>
    </citation>
    <scope>NUCLEOTIDE SEQUENCE [LARGE SCALE GENOMIC DNA]</scope>
    <source>
        <strain evidence="9 10">DSM 21776</strain>
    </source>
</reference>
<keyword evidence="4 7" id="KW-0812">Transmembrane</keyword>
<feature type="transmembrane region" description="Helical" evidence="7">
    <location>
        <begin position="103"/>
        <end position="125"/>
    </location>
</feature>
<dbReference type="GO" id="GO:0005886">
    <property type="term" value="C:plasma membrane"/>
    <property type="evidence" value="ECO:0007669"/>
    <property type="project" value="UniProtKB-SubCell"/>
</dbReference>
<dbReference type="PANTHER" id="PTHR30589">
    <property type="entry name" value="PROLIPOPROTEIN DIACYLGLYCERYL TRANSFERASE"/>
    <property type="match status" value="1"/>
</dbReference>
<proteinExistence type="inferred from homology"/>
<dbReference type="Proteomes" id="UP000320085">
    <property type="component" value="Unassembled WGS sequence"/>
</dbReference>
<evidence type="ECO:0000256" key="6">
    <source>
        <dbReference type="ARBA" id="ARBA00023136"/>
    </source>
</evidence>
<comment type="subcellular location">
    <subcellularLocation>
        <location evidence="7">Cell membrane</location>
        <topology evidence="7">Multi-pass membrane protein</topology>
    </subcellularLocation>
</comment>
<dbReference type="InterPro" id="IPR001640">
    <property type="entry name" value="Lgt"/>
</dbReference>
<sequence>MSLLSGIPAAVSTLATELPSPSVGVWHLGPLPIRGYALCILAGIVVAVWLTQRRLSALGYRSGVAIDISAWAVPFGIVGGRLYHLITTPQPYFGQGGDPWKAFAIYEGGLGIWGAVALGAVGAWIGCRKNGVTFRDFADAAAPGVAIAQAMGRFGNWFNNEIYGAPTDLPWRLRIYEWDTSAGRAVVDAAGNPIVKGYFHPTFLYEAIWCLLLAAFLIWIGRRFTLKPGQVFAAYVMGYPIGRIVIENMRSDSANYILGQRVNTWVSVLVFLLGVVLWWRFGTMPGGRGPSAVDGSGDDAVETAGKGAEATSKETSADAGGESPDEDPSAEAATDGENATAGAATKQERSQGT</sequence>
<keyword evidence="9" id="KW-0449">Lipoprotein</keyword>
<organism evidence="9 10">
    <name type="scientific">Humibacillus xanthopallidus</name>
    <dbReference type="NCBI Taxonomy" id="412689"/>
    <lineage>
        <taxon>Bacteria</taxon>
        <taxon>Bacillati</taxon>
        <taxon>Actinomycetota</taxon>
        <taxon>Actinomycetes</taxon>
        <taxon>Micrococcales</taxon>
        <taxon>Intrasporangiaceae</taxon>
        <taxon>Humibacillus</taxon>
    </lineage>
</organism>
<dbReference type="RefSeq" id="WP_141820874.1">
    <property type="nucleotide sequence ID" value="NZ_BAAAQC010000018.1"/>
</dbReference>
<evidence type="ECO:0000313" key="10">
    <source>
        <dbReference type="Proteomes" id="UP000320085"/>
    </source>
</evidence>